<proteinExistence type="predicted"/>
<gene>
    <name evidence="1" type="ORF">LNAOJCKE_5633</name>
</gene>
<comment type="caution">
    <text evidence="1">The sequence shown here is derived from an EMBL/GenBank/DDBJ whole genome shotgun (WGS) entry which is preliminary data.</text>
</comment>
<name>A0ABQ4UM85_9HYPH</name>
<dbReference type="Proteomes" id="UP001055039">
    <property type="component" value="Unassembled WGS sequence"/>
</dbReference>
<sequence length="152" mass="17032">MKLVAEILATFNEIDSHLTSIYNAAINANDSAAQQAIADKRVLTENAFFVLLWGQLENEINDRVGKMIAAGNSESKFETRRLFYNLDLDRMKFEDRLALVADKHAGPGSAWKKAITYYSLRNNIAHGNSDRSGVSFLTVVPDFYDIQSKLIS</sequence>
<evidence type="ECO:0000313" key="2">
    <source>
        <dbReference type="Proteomes" id="UP001055039"/>
    </source>
</evidence>
<dbReference type="RefSeq" id="WP_238229157.1">
    <property type="nucleotide sequence ID" value="NZ_BAAADH010000031.1"/>
</dbReference>
<reference evidence="1" key="2">
    <citation type="submission" date="2021-08" db="EMBL/GenBank/DDBJ databases">
        <authorList>
            <person name="Tani A."/>
            <person name="Ola A."/>
            <person name="Ogura Y."/>
            <person name="Katsura K."/>
            <person name="Hayashi T."/>
        </authorList>
    </citation>
    <scope>NUCLEOTIDE SEQUENCE</scope>
    <source>
        <strain evidence="1">NBRC 15686</strain>
    </source>
</reference>
<evidence type="ECO:0000313" key="1">
    <source>
        <dbReference type="EMBL" id="GJE68395.1"/>
    </source>
</evidence>
<organism evidence="1 2">
    <name type="scientific">Methylorubrum aminovorans</name>
    <dbReference type="NCBI Taxonomy" id="269069"/>
    <lineage>
        <taxon>Bacteria</taxon>
        <taxon>Pseudomonadati</taxon>
        <taxon>Pseudomonadota</taxon>
        <taxon>Alphaproteobacteria</taxon>
        <taxon>Hyphomicrobiales</taxon>
        <taxon>Methylobacteriaceae</taxon>
        <taxon>Methylorubrum</taxon>
    </lineage>
</organism>
<accession>A0ABQ4UM85</accession>
<evidence type="ECO:0008006" key="3">
    <source>
        <dbReference type="Google" id="ProtNLM"/>
    </source>
</evidence>
<reference evidence="1" key="1">
    <citation type="journal article" date="2021" name="Front. Microbiol.">
        <title>Comprehensive Comparative Genomics and Phenotyping of Methylobacterium Species.</title>
        <authorList>
            <person name="Alessa O."/>
            <person name="Ogura Y."/>
            <person name="Fujitani Y."/>
            <person name="Takami H."/>
            <person name="Hayashi T."/>
            <person name="Sahin N."/>
            <person name="Tani A."/>
        </authorList>
    </citation>
    <scope>NUCLEOTIDE SEQUENCE</scope>
    <source>
        <strain evidence="1">NBRC 15686</strain>
    </source>
</reference>
<protein>
    <recommendedName>
        <fullName evidence="3">RiboL-PSP-HEPN domain-containing protein</fullName>
    </recommendedName>
</protein>
<keyword evidence="2" id="KW-1185">Reference proteome</keyword>
<dbReference type="EMBL" id="BPRC01000062">
    <property type="protein sequence ID" value="GJE68395.1"/>
    <property type="molecule type" value="Genomic_DNA"/>
</dbReference>